<feature type="non-terminal residue" evidence="2">
    <location>
        <position position="198"/>
    </location>
</feature>
<proteinExistence type="predicted"/>
<name>A0A382XVH0_9ZZZZ</name>
<evidence type="ECO:0000313" key="2">
    <source>
        <dbReference type="EMBL" id="SVD74665.1"/>
    </source>
</evidence>
<organism evidence="2">
    <name type="scientific">marine metagenome</name>
    <dbReference type="NCBI Taxonomy" id="408172"/>
    <lineage>
        <taxon>unclassified sequences</taxon>
        <taxon>metagenomes</taxon>
        <taxon>ecological metagenomes</taxon>
    </lineage>
</organism>
<protein>
    <submittedName>
        <fullName evidence="2">Uncharacterized protein</fullName>
    </submittedName>
</protein>
<sequence>MPFMSYKPKLINLALAFGSLVVVYLSLELIFPHILNHVPLTMYNAIHTENRVLGQSSKSSVVPKDYIALMGDSYAEGDGDWLKNNLKNNRYKGTNPDYHSGHVIYRQTGTDVITYGRGGATSVNGLVTAPIISHLYINSLWPYTLDQPKRILIYFYEGNDFIGNSIYYTNRFLFKGYDENYFFKGYDANLFYDLQYFD</sequence>
<accession>A0A382XVH0</accession>
<feature type="transmembrane region" description="Helical" evidence="1">
    <location>
        <begin position="12"/>
        <end position="35"/>
    </location>
</feature>
<gene>
    <name evidence="2" type="ORF">METZ01_LOCUS427519</name>
</gene>
<keyword evidence="1" id="KW-0812">Transmembrane</keyword>
<keyword evidence="1" id="KW-1133">Transmembrane helix</keyword>
<evidence type="ECO:0000256" key="1">
    <source>
        <dbReference type="SAM" id="Phobius"/>
    </source>
</evidence>
<dbReference type="EMBL" id="UINC01170560">
    <property type="protein sequence ID" value="SVD74665.1"/>
    <property type="molecule type" value="Genomic_DNA"/>
</dbReference>
<reference evidence="2" key="1">
    <citation type="submission" date="2018-05" db="EMBL/GenBank/DDBJ databases">
        <authorList>
            <person name="Lanie J.A."/>
            <person name="Ng W.-L."/>
            <person name="Kazmierczak K.M."/>
            <person name="Andrzejewski T.M."/>
            <person name="Davidsen T.M."/>
            <person name="Wayne K.J."/>
            <person name="Tettelin H."/>
            <person name="Glass J.I."/>
            <person name="Rusch D."/>
            <person name="Podicherti R."/>
            <person name="Tsui H.-C.T."/>
            <person name="Winkler M.E."/>
        </authorList>
    </citation>
    <scope>NUCLEOTIDE SEQUENCE</scope>
</reference>
<dbReference type="AlphaFoldDB" id="A0A382XVH0"/>
<keyword evidence="1" id="KW-0472">Membrane</keyword>